<keyword evidence="1" id="KW-1133">Transmembrane helix</keyword>
<dbReference type="AlphaFoldDB" id="S9PKH8"/>
<reference evidence="2" key="1">
    <citation type="submission" date="2013-05" db="EMBL/GenBank/DDBJ databases">
        <title>Genome assembly of Cystobacter fuscus DSM 2262.</title>
        <authorList>
            <person name="Sharma G."/>
            <person name="Khatri I."/>
            <person name="Kaur C."/>
            <person name="Mayilraj S."/>
            <person name="Subramanian S."/>
        </authorList>
    </citation>
    <scope>NUCLEOTIDE SEQUENCE [LARGE SCALE GENOMIC DNA]</scope>
    <source>
        <strain evidence="2">DSM 2262</strain>
    </source>
</reference>
<sequence length="106" mass="11417">MDLSAISNLSPSQRRMLTLAGLIAIPTYVLPVSFWGLRAMRPILLRNAVSGAMTLGLVSLVVCGVRQLTRGNTVAKSPPSNGQRWQLPIHDPILPEEMMGSQASGH</sequence>
<evidence type="ECO:0000313" key="3">
    <source>
        <dbReference type="Proteomes" id="UP000011682"/>
    </source>
</evidence>
<name>S9PKH8_CYSF2</name>
<proteinExistence type="predicted"/>
<protein>
    <submittedName>
        <fullName evidence="2">Uncharacterized protein</fullName>
    </submittedName>
</protein>
<keyword evidence="1" id="KW-0472">Membrane</keyword>
<evidence type="ECO:0000313" key="2">
    <source>
        <dbReference type="EMBL" id="EPX63516.1"/>
    </source>
</evidence>
<feature type="transmembrane region" description="Helical" evidence="1">
    <location>
        <begin position="16"/>
        <end position="37"/>
    </location>
</feature>
<organism evidence="2 3">
    <name type="scientific">Cystobacter fuscus (strain ATCC 25194 / DSM 2262 / NBRC 100088 / M29)</name>
    <dbReference type="NCBI Taxonomy" id="1242864"/>
    <lineage>
        <taxon>Bacteria</taxon>
        <taxon>Pseudomonadati</taxon>
        <taxon>Myxococcota</taxon>
        <taxon>Myxococcia</taxon>
        <taxon>Myxococcales</taxon>
        <taxon>Cystobacterineae</taxon>
        <taxon>Archangiaceae</taxon>
        <taxon>Cystobacter</taxon>
    </lineage>
</organism>
<dbReference type="Proteomes" id="UP000011682">
    <property type="component" value="Unassembled WGS sequence"/>
</dbReference>
<gene>
    <name evidence="2" type="ORF">D187_005922</name>
</gene>
<accession>S9PKH8</accession>
<comment type="caution">
    <text evidence="2">The sequence shown here is derived from an EMBL/GenBank/DDBJ whole genome shotgun (WGS) entry which is preliminary data.</text>
</comment>
<keyword evidence="3" id="KW-1185">Reference proteome</keyword>
<dbReference type="EMBL" id="ANAH02000005">
    <property type="protein sequence ID" value="EPX63516.1"/>
    <property type="molecule type" value="Genomic_DNA"/>
</dbReference>
<keyword evidence="1" id="KW-0812">Transmembrane</keyword>
<evidence type="ECO:0000256" key="1">
    <source>
        <dbReference type="SAM" id="Phobius"/>
    </source>
</evidence>